<name>A0A2P2IIJ9_RHIMU</name>
<protein>
    <submittedName>
        <fullName evidence="2">Uncharacterized protein</fullName>
    </submittedName>
</protein>
<feature type="compositionally biased region" description="Basic residues" evidence="1">
    <location>
        <begin position="17"/>
        <end position="28"/>
    </location>
</feature>
<dbReference type="EMBL" id="GGEC01000585">
    <property type="protein sequence ID" value="MBW81068.1"/>
    <property type="molecule type" value="Transcribed_RNA"/>
</dbReference>
<feature type="region of interest" description="Disordered" evidence="1">
    <location>
        <begin position="1"/>
        <end position="28"/>
    </location>
</feature>
<organism evidence="2">
    <name type="scientific">Rhizophora mucronata</name>
    <name type="common">Asiatic mangrove</name>
    <dbReference type="NCBI Taxonomy" id="61149"/>
    <lineage>
        <taxon>Eukaryota</taxon>
        <taxon>Viridiplantae</taxon>
        <taxon>Streptophyta</taxon>
        <taxon>Embryophyta</taxon>
        <taxon>Tracheophyta</taxon>
        <taxon>Spermatophyta</taxon>
        <taxon>Magnoliopsida</taxon>
        <taxon>eudicotyledons</taxon>
        <taxon>Gunneridae</taxon>
        <taxon>Pentapetalae</taxon>
        <taxon>rosids</taxon>
        <taxon>fabids</taxon>
        <taxon>Malpighiales</taxon>
        <taxon>Rhizophoraceae</taxon>
        <taxon>Rhizophora</taxon>
    </lineage>
</organism>
<dbReference type="AlphaFoldDB" id="A0A2P2IIJ9"/>
<sequence>MYLFCTKNKQTLLPNPRKPKKKDKNLPW</sequence>
<proteinExistence type="predicted"/>
<evidence type="ECO:0000256" key="1">
    <source>
        <dbReference type="SAM" id="MobiDB-lite"/>
    </source>
</evidence>
<reference evidence="2" key="1">
    <citation type="submission" date="2018-02" db="EMBL/GenBank/DDBJ databases">
        <title>Rhizophora mucronata_Transcriptome.</title>
        <authorList>
            <person name="Meera S.P."/>
            <person name="Sreeshan A."/>
            <person name="Augustine A."/>
        </authorList>
    </citation>
    <scope>NUCLEOTIDE SEQUENCE</scope>
    <source>
        <tissue evidence="2">Leaf</tissue>
    </source>
</reference>
<accession>A0A2P2IIJ9</accession>
<evidence type="ECO:0000313" key="2">
    <source>
        <dbReference type="EMBL" id="MBW81068.1"/>
    </source>
</evidence>